<evidence type="ECO:0000256" key="2">
    <source>
        <dbReference type="ARBA" id="ARBA00023315"/>
    </source>
</evidence>
<evidence type="ECO:0000313" key="7">
    <source>
        <dbReference type="EMBL" id="HIW02433.1"/>
    </source>
</evidence>
<name>A0A9D1TR61_9FIRM</name>
<organism evidence="7 8">
    <name type="scientific">Candidatus Protoclostridium stercorigallinarum</name>
    <dbReference type="NCBI Taxonomy" id="2838741"/>
    <lineage>
        <taxon>Bacteria</taxon>
        <taxon>Bacillati</taxon>
        <taxon>Bacillota</taxon>
        <taxon>Clostridia</taxon>
        <taxon>Candidatus Protoclostridium</taxon>
    </lineage>
</organism>
<dbReference type="PANTHER" id="PTHR42681">
    <property type="entry name" value="MALONYL-COA-ACYL CARRIER PROTEIN TRANSACYLASE, MITOCHONDRIAL"/>
    <property type="match status" value="1"/>
</dbReference>
<gene>
    <name evidence="7" type="primary">fabD</name>
    <name evidence="7" type="ORF">H9892_03755</name>
</gene>
<dbReference type="Gene3D" id="3.40.366.10">
    <property type="entry name" value="Malonyl-Coenzyme A Acyl Carrier Protein, domain 2"/>
    <property type="match status" value="1"/>
</dbReference>
<evidence type="ECO:0000259" key="6">
    <source>
        <dbReference type="SMART" id="SM00827"/>
    </source>
</evidence>
<protein>
    <recommendedName>
        <fullName evidence="4">Malonyl CoA-acyl carrier protein transacylase</fullName>
        <ecNumber evidence="4">2.3.1.39</ecNumber>
    </recommendedName>
</protein>
<evidence type="ECO:0000256" key="4">
    <source>
        <dbReference type="PIRNR" id="PIRNR000446"/>
    </source>
</evidence>
<dbReference type="SUPFAM" id="SSF55048">
    <property type="entry name" value="Probable ACP-binding domain of malonyl-CoA ACP transacylase"/>
    <property type="match status" value="1"/>
</dbReference>
<dbReference type="InterPro" id="IPR016035">
    <property type="entry name" value="Acyl_Trfase/lysoPLipase"/>
</dbReference>
<evidence type="ECO:0000256" key="1">
    <source>
        <dbReference type="ARBA" id="ARBA00022679"/>
    </source>
</evidence>
<feature type="domain" description="Malonyl-CoA:ACP transacylase (MAT)" evidence="6">
    <location>
        <begin position="7"/>
        <end position="297"/>
    </location>
</feature>
<feature type="active site" evidence="5">
    <location>
        <position position="201"/>
    </location>
</feature>
<dbReference type="SMART" id="SM00827">
    <property type="entry name" value="PKS_AT"/>
    <property type="match status" value="1"/>
</dbReference>
<comment type="caution">
    <text evidence="7">The sequence shown here is derived from an EMBL/GenBank/DDBJ whole genome shotgun (WGS) entry which is preliminary data.</text>
</comment>
<reference evidence="7" key="1">
    <citation type="journal article" date="2021" name="PeerJ">
        <title>Extensive microbial diversity within the chicken gut microbiome revealed by metagenomics and culture.</title>
        <authorList>
            <person name="Gilroy R."/>
            <person name="Ravi A."/>
            <person name="Getino M."/>
            <person name="Pursley I."/>
            <person name="Horton D.L."/>
            <person name="Alikhan N.F."/>
            <person name="Baker D."/>
            <person name="Gharbi K."/>
            <person name="Hall N."/>
            <person name="Watson M."/>
            <person name="Adriaenssens E.M."/>
            <person name="Foster-Nyarko E."/>
            <person name="Jarju S."/>
            <person name="Secka A."/>
            <person name="Antonio M."/>
            <person name="Oren A."/>
            <person name="Chaudhuri R.R."/>
            <person name="La Ragione R."/>
            <person name="Hildebrand F."/>
            <person name="Pallen M.J."/>
        </authorList>
    </citation>
    <scope>NUCLEOTIDE SEQUENCE</scope>
    <source>
        <strain evidence="7">12435</strain>
    </source>
</reference>
<sequence>MKKRAFIFPGQGAQYVGMAKDFYDTDADCKAVIDAGADALDFDLRAVLFEPNELINKTEYTQAAMLAAEVCALEAVKKAGAECVITAGLSLGEYAALVACGAMDYTDAMKVVRKRGMYMESAVPAGKGGMSAIIGLPADVVEEGCRKAEEETGLCVVPANYNCPGQIVVSGDKAAVDRAGEILKEAGAKLVAPLNVSGPFHSPLLKSAGEKLAEVLASVKFAPAKLPYVCNVSAEKVTDTSLTADMLVRQVYSPVKWEQSVRLMLDEGVEEFIEIGPGKTLAGFMKRIDRAIPVITVNGVADLEKLG</sequence>
<dbReference type="PANTHER" id="PTHR42681:SF1">
    <property type="entry name" value="MALONYL-COA-ACYL CARRIER PROTEIN TRANSACYLASE, MITOCHONDRIAL"/>
    <property type="match status" value="1"/>
</dbReference>
<dbReference type="EC" id="2.3.1.39" evidence="4"/>
<dbReference type="InterPro" id="IPR001227">
    <property type="entry name" value="Ac_transferase_dom_sf"/>
</dbReference>
<accession>A0A9D1TR61</accession>
<evidence type="ECO:0000313" key="8">
    <source>
        <dbReference type="Proteomes" id="UP000823990"/>
    </source>
</evidence>
<keyword evidence="1 4" id="KW-0808">Transferase</keyword>
<feature type="active site" evidence="5">
    <location>
        <position position="90"/>
    </location>
</feature>
<evidence type="ECO:0000256" key="5">
    <source>
        <dbReference type="PIRSR" id="PIRSR000446-1"/>
    </source>
</evidence>
<comment type="catalytic activity">
    <reaction evidence="3 4">
        <text>holo-[ACP] + malonyl-CoA = malonyl-[ACP] + CoA</text>
        <dbReference type="Rhea" id="RHEA:41792"/>
        <dbReference type="Rhea" id="RHEA-COMP:9623"/>
        <dbReference type="Rhea" id="RHEA-COMP:9685"/>
        <dbReference type="ChEBI" id="CHEBI:57287"/>
        <dbReference type="ChEBI" id="CHEBI:57384"/>
        <dbReference type="ChEBI" id="CHEBI:64479"/>
        <dbReference type="ChEBI" id="CHEBI:78449"/>
        <dbReference type="EC" id="2.3.1.39"/>
    </reaction>
</comment>
<dbReference type="InterPro" id="IPR050858">
    <property type="entry name" value="Mal-CoA-ACP_Trans/PKS_FabD"/>
</dbReference>
<dbReference type="EMBL" id="DXHS01000065">
    <property type="protein sequence ID" value="HIW02433.1"/>
    <property type="molecule type" value="Genomic_DNA"/>
</dbReference>
<dbReference type="PIRSF" id="PIRSF000446">
    <property type="entry name" value="Mct"/>
    <property type="match status" value="1"/>
</dbReference>
<dbReference type="GO" id="GO:0006633">
    <property type="term" value="P:fatty acid biosynthetic process"/>
    <property type="evidence" value="ECO:0007669"/>
    <property type="project" value="TreeGrafter"/>
</dbReference>
<dbReference type="InterPro" id="IPR004410">
    <property type="entry name" value="Malonyl_CoA-ACP_transAc_FabD"/>
</dbReference>
<reference evidence="7" key="2">
    <citation type="submission" date="2021-04" db="EMBL/GenBank/DDBJ databases">
        <authorList>
            <person name="Gilroy R."/>
        </authorList>
    </citation>
    <scope>NUCLEOTIDE SEQUENCE</scope>
    <source>
        <strain evidence="7">12435</strain>
    </source>
</reference>
<comment type="similarity">
    <text evidence="4">Belongs to the fabD family.</text>
</comment>
<dbReference type="GO" id="GO:0005829">
    <property type="term" value="C:cytosol"/>
    <property type="evidence" value="ECO:0007669"/>
    <property type="project" value="TreeGrafter"/>
</dbReference>
<evidence type="ECO:0000256" key="3">
    <source>
        <dbReference type="ARBA" id="ARBA00048462"/>
    </source>
</evidence>
<dbReference type="AlphaFoldDB" id="A0A9D1TR61"/>
<dbReference type="Gene3D" id="3.30.70.250">
    <property type="entry name" value="Malonyl-CoA ACP transacylase, ACP-binding"/>
    <property type="match status" value="1"/>
</dbReference>
<dbReference type="InterPro" id="IPR014043">
    <property type="entry name" value="Acyl_transferase_dom"/>
</dbReference>
<proteinExistence type="inferred from homology"/>
<dbReference type="GO" id="GO:0004314">
    <property type="term" value="F:[acyl-carrier-protein] S-malonyltransferase activity"/>
    <property type="evidence" value="ECO:0007669"/>
    <property type="project" value="UniProtKB-EC"/>
</dbReference>
<dbReference type="Pfam" id="PF00698">
    <property type="entry name" value="Acyl_transf_1"/>
    <property type="match status" value="1"/>
</dbReference>
<dbReference type="NCBIfam" id="TIGR00128">
    <property type="entry name" value="fabD"/>
    <property type="match status" value="1"/>
</dbReference>
<dbReference type="FunFam" id="3.30.70.250:FF:000001">
    <property type="entry name" value="Malonyl CoA-acyl carrier protein transacylase"/>
    <property type="match status" value="1"/>
</dbReference>
<dbReference type="InterPro" id="IPR024925">
    <property type="entry name" value="Malonyl_CoA-ACP_transAc"/>
</dbReference>
<dbReference type="SUPFAM" id="SSF52151">
    <property type="entry name" value="FabD/lysophospholipase-like"/>
    <property type="match status" value="1"/>
</dbReference>
<dbReference type="Proteomes" id="UP000823990">
    <property type="component" value="Unassembled WGS sequence"/>
</dbReference>
<dbReference type="InterPro" id="IPR016036">
    <property type="entry name" value="Malonyl_transacylase_ACP-bd"/>
</dbReference>
<keyword evidence="2 4" id="KW-0012">Acyltransferase</keyword>